<dbReference type="PATRIC" id="fig|1333534.5.peg.979"/>
<evidence type="ECO:0000313" key="3">
    <source>
        <dbReference type="Proteomes" id="UP000034189"/>
    </source>
</evidence>
<name>A0A0F7F892_PAEDU</name>
<protein>
    <recommendedName>
        <fullName evidence="4">YD repeat-containing protein</fullName>
    </recommendedName>
</protein>
<dbReference type="InterPro" id="IPR031325">
    <property type="entry name" value="RHS_repeat"/>
</dbReference>
<feature type="chain" id="PRO_5002514991" description="YD repeat-containing protein" evidence="1">
    <location>
        <begin position="21"/>
        <end position="247"/>
    </location>
</feature>
<evidence type="ECO:0008006" key="4">
    <source>
        <dbReference type="Google" id="ProtNLM"/>
    </source>
</evidence>
<feature type="signal peptide" evidence="1">
    <location>
        <begin position="1"/>
        <end position="20"/>
    </location>
</feature>
<dbReference type="EMBL" id="CP011114">
    <property type="protein sequence ID" value="AKG33927.1"/>
    <property type="molecule type" value="Genomic_DNA"/>
</dbReference>
<dbReference type="Gene3D" id="2.60.120.260">
    <property type="entry name" value="Galactose-binding domain-like"/>
    <property type="match status" value="1"/>
</dbReference>
<dbReference type="InterPro" id="IPR006530">
    <property type="entry name" value="YD"/>
</dbReference>
<reference evidence="2 3" key="2">
    <citation type="journal article" date="2016" name="Genome Announc.">
        <title>Genome Sequence of a Gram-Positive Diazotroph, Paenibacillus durus Type Strain ATCC 35681.</title>
        <authorList>
            <person name="Halim M.A."/>
            <person name="Rahman A.Y."/>
            <person name="Sim K.S."/>
            <person name="Yam H.C."/>
            <person name="Rahim A.A."/>
            <person name="Ghazali A.H."/>
            <person name="Najimudin N."/>
        </authorList>
    </citation>
    <scope>NUCLEOTIDE SEQUENCE [LARGE SCALE GENOMIC DNA]</scope>
    <source>
        <strain evidence="2 3">ATCC 35681</strain>
    </source>
</reference>
<evidence type="ECO:0000256" key="1">
    <source>
        <dbReference type="SAM" id="SignalP"/>
    </source>
</evidence>
<dbReference type="NCBIfam" id="TIGR01643">
    <property type="entry name" value="YD_repeat_2x"/>
    <property type="match status" value="1"/>
</dbReference>
<reference evidence="2 3" key="1">
    <citation type="submission" date="2015-03" db="EMBL/GenBank/DDBJ databases">
        <authorList>
            <person name="Abdul Halim M."/>
        </authorList>
    </citation>
    <scope>NUCLEOTIDE SEQUENCE [LARGE SCALE GENOMIC DNA]</scope>
    <source>
        <strain evidence="2 3">ATCC 35681</strain>
    </source>
</reference>
<gene>
    <name evidence="2" type="ORF">VK70_04470</name>
</gene>
<dbReference type="HOGENOM" id="CLU_1123664_0_0_9"/>
<evidence type="ECO:0000313" key="2">
    <source>
        <dbReference type="EMBL" id="AKG33927.1"/>
    </source>
</evidence>
<dbReference type="AlphaFoldDB" id="A0A0F7F892"/>
<keyword evidence="1" id="KW-0732">Signal</keyword>
<dbReference type="Pfam" id="PF05593">
    <property type="entry name" value="RHS_repeat"/>
    <property type="match status" value="1"/>
</dbReference>
<accession>A0A0F7F892</accession>
<dbReference type="Proteomes" id="UP000034189">
    <property type="component" value="Chromosome"/>
</dbReference>
<organism evidence="2 3">
    <name type="scientific">Paenibacillus durus ATCC 35681</name>
    <dbReference type="NCBI Taxonomy" id="1333534"/>
    <lineage>
        <taxon>Bacteria</taxon>
        <taxon>Bacillati</taxon>
        <taxon>Bacillota</taxon>
        <taxon>Bacilli</taxon>
        <taxon>Bacillales</taxon>
        <taxon>Paenibacillaceae</taxon>
        <taxon>Paenibacillus</taxon>
    </lineage>
</organism>
<sequence>MGVVIAVLVLSGLTSISASAVQYGYDGLDRLTTAEDDSGQMTQYQYDAAGNLLSVLTTANLAQMKSANLSGAASEVWEGWTPYSTADVNAQYHLIENMSITDAVYGSVPEPTVTADVYIETGQSDSYLVQQISADTSRAGGANVYKDIRITGSQSYSIAGWIEGEQLQHAAAQAIVNYYDASGRLIGHENAANVLESSNWSHFDKILSPPGNAVKARVHLQLLLLEADGSGTARFAEITFEPYKAAE</sequence>
<proteinExistence type="predicted"/>